<reference evidence="7" key="2">
    <citation type="submission" date="2025-08" db="UniProtKB">
        <authorList>
            <consortium name="Ensembl"/>
        </authorList>
    </citation>
    <scope>IDENTIFICATION</scope>
    <source>
        <strain evidence="7">Glennie</strain>
    </source>
</reference>
<reference evidence="7 8" key="1">
    <citation type="journal article" date="2008" name="Nature">
        <title>Genome analysis of the platypus reveals unique signatures of evolution.</title>
        <authorList>
            <person name="Warren W.C."/>
            <person name="Hillier L.W."/>
            <person name="Marshall Graves J.A."/>
            <person name="Birney E."/>
            <person name="Ponting C.P."/>
            <person name="Grutzner F."/>
            <person name="Belov K."/>
            <person name="Miller W."/>
            <person name="Clarke L."/>
            <person name="Chinwalla A.T."/>
            <person name="Yang S.P."/>
            <person name="Heger A."/>
            <person name="Locke D.P."/>
            <person name="Miethke P."/>
            <person name="Waters P.D."/>
            <person name="Veyrunes F."/>
            <person name="Fulton L."/>
            <person name="Fulton B."/>
            <person name="Graves T."/>
            <person name="Wallis J."/>
            <person name="Puente X.S."/>
            <person name="Lopez-Otin C."/>
            <person name="Ordonez G.R."/>
            <person name="Eichler E.E."/>
            <person name="Chen L."/>
            <person name="Cheng Z."/>
            <person name="Deakin J.E."/>
            <person name="Alsop A."/>
            <person name="Thompson K."/>
            <person name="Kirby P."/>
            <person name="Papenfuss A.T."/>
            <person name="Wakefield M.J."/>
            <person name="Olender T."/>
            <person name="Lancet D."/>
            <person name="Huttley G.A."/>
            <person name="Smit A.F."/>
            <person name="Pask A."/>
            <person name="Temple-Smith P."/>
            <person name="Batzer M.A."/>
            <person name="Walker J.A."/>
            <person name="Konkel M.K."/>
            <person name="Harris R.S."/>
            <person name="Whittington C.M."/>
            <person name="Wong E.S."/>
            <person name="Gemmell N.J."/>
            <person name="Buschiazzo E."/>
            <person name="Vargas Jentzsch I.M."/>
            <person name="Merkel A."/>
            <person name="Schmitz J."/>
            <person name="Zemann A."/>
            <person name="Churakov G."/>
            <person name="Kriegs J.O."/>
            <person name="Brosius J."/>
            <person name="Murchison E.P."/>
            <person name="Sachidanandam R."/>
            <person name="Smith C."/>
            <person name="Hannon G.J."/>
            <person name="Tsend-Ayush E."/>
            <person name="McMillan D."/>
            <person name="Attenborough R."/>
            <person name="Rens W."/>
            <person name="Ferguson-Smith M."/>
            <person name="Lefevre C.M."/>
            <person name="Sharp J.A."/>
            <person name="Nicholas K.R."/>
            <person name="Ray D.A."/>
            <person name="Kube M."/>
            <person name="Reinhardt R."/>
            <person name="Pringle T.H."/>
            <person name="Taylor J."/>
            <person name="Jones R.C."/>
            <person name="Nixon B."/>
            <person name="Dacheux J.L."/>
            <person name="Niwa H."/>
            <person name="Sekita Y."/>
            <person name="Huang X."/>
            <person name="Stark A."/>
            <person name="Kheradpour P."/>
            <person name="Kellis M."/>
            <person name="Flicek P."/>
            <person name="Chen Y."/>
            <person name="Webber C."/>
            <person name="Hardison R."/>
            <person name="Nelson J."/>
            <person name="Hallsworth-Pepin K."/>
            <person name="Delehaunty K."/>
            <person name="Markovic C."/>
            <person name="Minx P."/>
            <person name="Feng Y."/>
            <person name="Kremitzki C."/>
            <person name="Mitreva M."/>
            <person name="Glasscock J."/>
            <person name="Wylie T."/>
            <person name="Wohldmann P."/>
            <person name="Thiru P."/>
            <person name="Nhan M.N."/>
            <person name="Pohl C.S."/>
            <person name="Smith S.M."/>
            <person name="Hou S."/>
            <person name="Nefedov M."/>
            <person name="de Jong P.J."/>
            <person name="Renfree M.B."/>
            <person name="Mardis E.R."/>
            <person name="Wilson R.K."/>
        </authorList>
    </citation>
    <scope>NUCLEOTIDE SEQUENCE [LARGE SCALE GENOMIC DNA]</scope>
    <source>
        <strain evidence="7 8">Glennie</strain>
    </source>
</reference>
<name>F6ZP72_ORNAN</name>
<keyword evidence="8" id="KW-1185">Reference proteome</keyword>
<feature type="compositionally biased region" description="Polar residues" evidence="4">
    <location>
        <begin position="36"/>
        <end position="49"/>
    </location>
</feature>
<evidence type="ECO:0000256" key="1">
    <source>
        <dbReference type="ARBA" id="ARBA00004123"/>
    </source>
</evidence>
<dbReference type="GeneTree" id="ENSGT00390000014384"/>
<dbReference type="InterPro" id="IPR036575">
    <property type="entry name" value="TFIIS_cen_dom_sf"/>
</dbReference>
<reference evidence="7" key="3">
    <citation type="submission" date="2025-09" db="UniProtKB">
        <authorList>
            <consortium name="Ensembl"/>
        </authorList>
    </citation>
    <scope>IDENTIFICATION</scope>
    <source>
        <strain evidence="7">Glennie</strain>
    </source>
</reference>
<dbReference type="Gene3D" id="1.10.472.30">
    <property type="entry name" value="Transcription elongation factor S-II, central domain"/>
    <property type="match status" value="1"/>
</dbReference>
<protein>
    <submittedName>
        <fullName evidence="7">Transcription elongation factor A N-terminal and central domain containing 2</fullName>
    </submittedName>
</protein>
<gene>
    <name evidence="7" type="primary">TCEANC2</name>
</gene>
<organism evidence="7 8">
    <name type="scientific">Ornithorhynchus anatinus</name>
    <name type="common">Duckbill platypus</name>
    <dbReference type="NCBI Taxonomy" id="9258"/>
    <lineage>
        <taxon>Eukaryota</taxon>
        <taxon>Metazoa</taxon>
        <taxon>Chordata</taxon>
        <taxon>Craniata</taxon>
        <taxon>Vertebrata</taxon>
        <taxon>Euteleostomi</taxon>
        <taxon>Mammalia</taxon>
        <taxon>Monotremata</taxon>
        <taxon>Ornithorhynchidae</taxon>
        <taxon>Ornithorhynchus</taxon>
    </lineage>
</organism>
<feature type="region of interest" description="Disordered" evidence="4">
    <location>
        <begin position="19"/>
        <end position="49"/>
    </location>
</feature>
<dbReference type="SMART" id="SM00509">
    <property type="entry name" value="TFS2N"/>
    <property type="match status" value="1"/>
</dbReference>
<dbReference type="GO" id="GO:0006351">
    <property type="term" value="P:DNA-templated transcription"/>
    <property type="evidence" value="ECO:0007669"/>
    <property type="project" value="InterPro"/>
</dbReference>
<dbReference type="InterPro" id="IPR003618">
    <property type="entry name" value="TFIIS_cen_dom"/>
</dbReference>
<dbReference type="HOGENOM" id="CLU_086873_0_0_1"/>
<comment type="subcellular location">
    <subcellularLocation>
        <location evidence="1 3">Nucleus</location>
    </subcellularLocation>
</comment>
<feature type="domain" description="TFIIS N-terminal" evidence="5">
    <location>
        <begin position="97"/>
        <end position="171"/>
    </location>
</feature>
<sequence>MIIGLHFIDEVTEALRSEATCPKSPGRQVAEPGLEPSTSDSQARALSTKQRVLTAGRMDKFVIRKPRGRESPQKRAPEEKVYRQATLESLKRVVVVEDVKRWKSMLELPGQSEEVLTEALRELRKKIPSKEVLQSTQIGDAVSAMRGHPAPAVASLAHEVLAAWEAFLAHHANKPCIEVRSDSGTEGLRQKAREMLSRALELEEADPLAESVEREAFHLCSRLVRGPYRRTVRALVFALKHRPQLRAQLRSGSLTVGALVRDHRK</sequence>
<dbReference type="InParanoid" id="F6ZP72"/>
<dbReference type="GO" id="GO:0006357">
    <property type="term" value="P:regulation of transcription by RNA polymerase II"/>
    <property type="evidence" value="ECO:0000318"/>
    <property type="project" value="GO_Central"/>
</dbReference>
<dbReference type="PROSITE" id="PS51321">
    <property type="entry name" value="TFIIS_CENTRAL"/>
    <property type="match status" value="1"/>
</dbReference>
<dbReference type="InterPro" id="IPR003617">
    <property type="entry name" value="TFIIS/CRSP70_N_sub"/>
</dbReference>
<dbReference type="PANTHER" id="PTHR11477:SF14">
    <property type="entry name" value="TRANSCRIPTION ELONGATION FACTOR A N-TERMINAL AND CENTRAL DOMAIN-CONTAINING PROTEIN 2"/>
    <property type="match status" value="1"/>
</dbReference>
<dbReference type="Proteomes" id="UP000002279">
    <property type="component" value="Chromosome 18"/>
</dbReference>
<dbReference type="STRING" id="9258.ENSOANP00000017006"/>
<dbReference type="GO" id="GO:0005634">
    <property type="term" value="C:nucleus"/>
    <property type="evidence" value="ECO:0000318"/>
    <property type="project" value="GO_Central"/>
</dbReference>
<evidence type="ECO:0000256" key="2">
    <source>
        <dbReference type="ARBA" id="ARBA00023242"/>
    </source>
</evidence>
<dbReference type="SUPFAM" id="SSF47676">
    <property type="entry name" value="Conserved domain common to transcription factors TFIIS, elongin A, CRSP70"/>
    <property type="match status" value="1"/>
</dbReference>
<evidence type="ECO:0000256" key="3">
    <source>
        <dbReference type="PROSITE-ProRule" id="PRU00649"/>
    </source>
</evidence>
<dbReference type="Ensembl" id="ENSOANT00000017009.3">
    <property type="protein sequence ID" value="ENSOANP00000017006.2"/>
    <property type="gene ID" value="ENSOANG00000010723.3"/>
</dbReference>
<dbReference type="InterPro" id="IPR017923">
    <property type="entry name" value="TFIIS_N"/>
</dbReference>
<feature type="domain" description="TFIIS central" evidence="6">
    <location>
        <begin position="188"/>
        <end position="265"/>
    </location>
</feature>
<dbReference type="Pfam" id="PF08711">
    <property type="entry name" value="Med26"/>
    <property type="match status" value="1"/>
</dbReference>
<dbReference type="PROSITE" id="PS51319">
    <property type="entry name" value="TFIIS_N"/>
    <property type="match status" value="1"/>
</dbReference>
<evidence type="ECO:0000313" key="8">
    <source>
        <dbReference type="Proteomes" id="UP000002279"/>
    </source>
</evidence>
<dbReference type="InterPro" id="IPR035441">
    <property type="entry name" value="TFIIS/LEDGF_dom_sf"/>
</dbReference>
<evidence type="ECO:0000313" key="7">
    <source>
        <dbReference type="Ensembl" id="ENSOANP00000017006.2"/>
    </source>
</evidence>
<evidence type="ECO:0000259" key="5">
    <source>
        <dbReference type="PROSITE" id="PS51319"/>
    </source>
</evidence>
<dbReference type="eggNOG" id="KOG1105">
    <property type="taxonomic scope" value="Eukaryota"/>
</dbReference>
<dbReference type="OMA" id="QPKENLM"/>
<accession>F6ZP72</accession>
<dbReference type="CDD" id="cd00183">
    <property type="entry name" value="TFIIS_I"/>
    <property type="match status" value="1"/>
</dbReference>
<evidence type="ECO:0000259" key="6">
    <source>
        <dbReference type="PROSITE" id="PS51321"/>
    </source>
</evidence>
<keyword evidence="2 3" id="KW-0539">Nucleus</keyword>
<evidence type="ECO:0000256" key="4">
    <source>
        <dbReference type="SAM" id="MobiDB-lite"/>
    </source>
</evidence>
<proteinExistence type="predicted"/>
<dbReference type="PANTHER" id="PTHR11477">
    <property type="entry name" value="TRANSCRIPTION FACTOR S-II ZINC FINGER DOMAIN-CONTAINING PROTEIN"/>
    <property type="match status" value="1"/>
</dbReference>
<dbReference type="FunCoup" id="F6ZP72">
    <property type="interactions" value="2016"/>
</dbReference>
<dbReference type="Gene3D" id="1.20.930.10">
    <property type="entry name" value="Conserved domain common to transcription factors TFIIS, elongin A, CRSP70"/>
    <property type="match status" value="1"/>
</dbReference>
<dbReference type="AlphaFoldDB" id="F6ZP72"/>
<dbReference type="Bgee" id="ENSOANG00000010723">
    <property type="expression patterns" value="Expressed in fibroblast and 8 other cell types or tissues"/>
</dbReference>
<dbReference type="SUPFAM" id="SSF46942">
    <property type="entry name" value="Elongation factor TFIIS domain 2"/>
    <property type="match status" value="1"/>
</dbReference>
<dbReference type="Pfam" id="PF07500">
    <property type="entry name" value="TFIIS_M"/>
    <property type="match status" value="1"/>
</dbReference>